<dbReference type="EMBL" id="PGCJ01000020">
    <property type="protein sequence ID" value="PLW56501.1"/>
    <property type="molecule type" value="Genomic_DNA"/>
</dbReference>
<evidence type="ECO:0000313" key="1">
    <source>
        <dbReference type="EMBL" id="PLW56501.1"/>
    </source>
</evidence>
<proteinExistence type="predicted"/>
<gene>
    <name evidence="1" type="ORF">PCANC_04813</name>
</gene>
<keyword evidence="2" id="KW-1185">Reference proteome</keyword>
<accession>A0A2N5W2N7</accession>
<evidence type="ECO:0000313" key="2">
    <source>
        <dbReference type="Proteomes" id="UP000235388"/>
    </source>
</evidence>
<reference evidence="1 2" key="1">
    <citation type="submission" date="2017-11" db="EMBL/GenBank/DDBJ databases">
        <title>De novo assembly and phasing of dikaryotic genomes from two isolates of Puccinia coronata f. sp. avenae, the causal agent of oat crown rust.</title>
        <authorList>
            <person name="Miller M.E."/>
            <person name="Zhang Y."/>
            <person name="Omidvar V."/>
            <person name="Sperschneider J."/>
            <person name="Schwessinger B."/>
            <person name="Raley C."/>
            <person name="Palmer J.M."/>
            <person name="Garnica D."/>
            <person name="Upadhyaya N."/>
            <person name="Rathjen J."/>
            <person name="Taylor J.M."/>
            <person name="Park R.F."/>
            <person name="Dodds P.N."/>
            <person name="Hirsch C.D."/>
            <person name="Kianian S.F."/>
            <person name="Figueroa M."/>
        </authorList>
    </citation>
    <scope>NUCLEOTIDE SEQUENCE [LARGE SCALE GENOMIC DNA]</scope>
    <source>
        <strain evidence="1">12NC29</strain>
    </source>
</reference>
<dbReference type="PANTHER" id="PTHR33069">
    <property type="entry name" value="CHROMOSOME 7, WHOLE GENOME SHOTGUN SEQUENCE-RELATED"/>
    <property type="match status" value="1"/>
</dbReference>
<dbReference type="Proteomes" id="UP000235388">
    <property type="component" value="Unassembled WGS sequence"/>
</dbReference>
<comment type="caution">
    <text evidence="1">The sequence shown here is derived from an EMBL/GenBank/DDBJ whole genome shotgun (WGS) entry which is preliminary data.</text>
</comment>
<organism evidence="1 2">
    <name type="scientific">Puccinia coronata f. sp. avenae</name>
    <dbReference type="NCBI Taxonomy" id="200324"/>
    <lineage>
        <taxon>Eukaryota</taxon>
        <taxon>Fungi</taxon>
        <taxon>Dikarya</taxon>
        <taxon>Basidiomycota</taxon>
        <taxon>Pucciniomycotina</taxon>
        <taxon>Pucciniomycetes</taxon>
        <taxon>Pucciniales</taxon>
        <taxon>Pucciniaceae</taxon>
        <taxon>Puccinia</taxon>
    </lineage>
</organism>
<dbReference type="AlphaFoldDB" id="A0A2N5W2N7"/>
<dbReference type="PANTHER" id="PTHR33069:SF3">
    <property type="entry name" value="DYNEIN HEAVY CHAIN TAIL DOMAIN-CONTAINING PROTEIN"/>
    <property type="match status" value="1"/>
</dbReference>
<name>A0A2N5W2N7_9BASI</name>
<sequence>MSHLPAVKQQLNNLLRAFGLGDEHTPSNSSTLQLAEALEIMTKFGPAMDHLESALESLSPWANRWYQNIDANDGMLKQLRCDLLRDDLLLLQYDMYHPSVNLKISGACSTKYIEYIRSGQLYPDPPSDHLEDDSKPKLEHQIVLKTAELCLKVDSIIESLEKPEPKLLNPDQADTTSSDDLPSLAVKLASRLRITGLPCYFSK</sequence>
<protein>
    <submittedName>
        <fullName evidence="1">Uncharacterized protein</fullName>
    </submittedName>
</protein>